<keyword evidence="10" id="KW-1185">Reference proteome</keyword>
<keyword evidence="5 8" id="KW-1133">Transmembrane helix</keyword>
<keyword evidence="7" id="KW-0961">Cell wall biogenesis/degradation</keyword>
<protein>
    <submittedName>
        <fullName evidence="9">Uncharacterized protein</fullName>
    </submittedName>
</protein>
<evidence type="ECO:0000256" key="4">
    <source>
        <dbReference type="ARBA" id="ARBA00022692"/>
    </source>
</evidence>
<accession>A0ABR2PID7</accession>
<evidence type="ECO:0000256" key="8">
    <source>
        <dbReference type="SAM" id="Phobius"/>
    </source>
</evidence>
<evidence type="ECO:0000256" key="2">
    <source>
        <dbReference type="ARBA" id="ARBA00022676"/>
    </source>
</evidence>
<evidence type="ECO:0000256" key="7">
    <source>
        <dbReference type="ARBA" id="ARBA00023316"/>
    </source>
</evidence>
<feature type="transmembrane region" description="Helical" evidence="8">
    <location>
        <begin position="55"/>
        <end position="75"/>
    </location>
</feature>
<dbReference type="Pfam" id="PF03552">
    <property type="entry name" value="Cellulose_synt"/>
    <property type="match status" value="2"/>
</dbReference>
<sequence>MASSSSLPLHLCHGNKLTTFFNRSHAILHSIAIAFLIHYRVSLFFQDHKTRTTPIVPLVFVFASELLLSFIWFLGRAYIWSPVYRTVFPERLPNDEELPAIDVFICTTDPNKEPTIGVMNTLLSAMALDYPPDKLRVYLSDDGGYAITLHAMREARRFARFWLPFCRRFDIETRCPEVYFSRTEDYRPNSKNSDFIDEMQKTKEQYELFKERVRRGGEECKFKDKGVHSASNHPSCIEVIQEYSKEGLVEDQIIEMPLLVYVSREKITCHFHHFKAGAVNALLRVSAVLSNSPYILMLDCDMYCNDPTSARQAMCLHFDPQMSPSLAFVQFPQAFHDISQNDIYDSEVRSAYTIAWPGLDGLKGPVLSGTNFYIKREALCCHSIKKDIELRELKDSFGPSNEFIESLRRDYKKPNVNDDGEVSNMLLEEAKVLTSCSYEDHTKWGKEAIAEDYLTGFVMQCKGWTSAYVAPSSTTRPQFLGTSTTNLNDLLTQGIRWGSGLVDVAISRHSPLLYGPPRTSFLHSMGYAELSLFPLLYCIPLWCFATIPSLCLLNGIPLYPEVSDPYFSVFLFIFLSALSKHLHEVLITGRPIRKWINEQRIWMIKSVTCHTYGSLDAILKKFRLREASFLTTNKVADDEQIKLYREGKFDFRASAIFVEPLVTVMLVNLASVAGGVFRMMFMGGDWKKMLGQVLLSVYIIVMNYVVIEGMVMRKDKGRIPLHVSVGEDNTKDMEHEFCERVQSRERSSDTTPPTTVAVATASSFIRLAKAINVRFGPKMPLKTMAITTIVANFRSTIFIYQERTAS</sequence>
<evidence type="ECO:0000313" key="10">
    <source>
        <dbReference type="Proteomes" id="UP001396334"/>
    </source>
</evidence>
<evidence type="ECO:0000256" key="1">
    <source>
        <dbReference type="ARBA" id="ARBA00004127"/>
    </source>
</evidence>
<feature type="transmembrane region" description="Helical" evidence="8">
    <location>
        <begin position="655"/>
        <end position="677"/>
    </location>
</feature>
<evidence type="ECO:0000256" key="6">
    <source>
        <dbReference type="ARBA" id="ARBA00023136"/>
    </source>
</evidence>
<gene>
    <name evidence="9" type="ORF">V6N11_065683</name>
</gene>
<evidence type="ECO:0000313" key="9">
    <source>
        <dbReference type="EMBL" id="KAK8988084.1"/>
    </source>
</evidence>
<feature type="transmembrane region" description="Helical" evidence="8">
    <location>
        <begin position="689"/>
        <end position="707"/>
    </location>
</feature>
<dbReference type="Proteomes" id="UP001396334">
    <property type="component" value="Unassembled WGS sequence"/>
</dbReference>
<keyword evidence="3" id="KW-0808">Transferase</keyword>
<dbReference type="PANTHER" id="PTHR13301">
    <property type="entry name" value="X-BOX TRANSCRIPTION FACTOR-RELATED"/>
    <property type="match status" value="1"/>
</dbReference>
<evidence type="ECO:0000256" key="3">
    <source>
        <dbReference type="ARBA" id="ARBA00022679"/>
    </source>
</evidence>
<dbReference type="InterPro" id="IPR005150">
    <property type="entry name" value="Cellulose_synth"/>
</dbReference>
<keyword evidence="2" id="KW-0328">Glycosyltransferase</keyword>
<dbReference type="InterPro" id="IPR029044">
    <property type="entry name" value="Nucleotide-diphossugar_trans"/>
</dbReference>
<reference evidence="9 10" key="1">
    <citation type="journal article" date="2024" name="G3 (Bethesda)">
        <title>Genome assembly of Hibiscus sabdariffa L. provides insights into metabolisms of medicinal natural products.</title>
        <authorList>
            <person name="Kim T."/>
        </authorList>
    </citation>
    <scope>NUCLEOTIDE SEQUENCE [LARGE SCALE GENOMIC DNA]</scope>
    <source>
        <strain evidence="9">TK-2024</strain>
        <tissue evidence="9">Old leaves</tissue>
    </source>
</reference>
<name>A0ABR2PID7_9ROSI</name>
<keyword evidence="6 8" id="KW-0472">Membrane</keyword>
<organism evidence="9 10">
    <name type="scientific">Hibiscus sabdariffa</name>
    <name type="common">roselle</name>
    <dbReference type="NCBI Taxonomy" id="183260"/>
    <lineage>
        <taxon>Eukaryota</taxon>
        <taxon>Viridiplantae</taxon>
        <taxon>Streptophyta</taxon>
        <taxon>Embryophyta</taxon>
        <taxon>Tracheophyta</taxon>
        <taxon>Spermatophyta</taxon>
        <taxon>Magnoliopsida</taxon>
        <taxon>eudicotyledons</taxon>
        <taxon>Gunneridae</taxon>
        <taxon>Pentapetalae</taxon>
        <taxon>rosids</taxon>
        <taxon>malvids</taxon>
        <taxon>Malvales</taxon>
        <taxon>Malvaceae</taxon>
        <taxon>Malvoideae</taxon>
        <taxon>Hibiscus</taxon>
    </lineage>
</organism>
<dbReference type="SUPFAM" id="SSF53448">
    <property type="entry name" value="Nucleotide-diphospho-sugar transferases"/>
    <property type="match status" value="1"/>
</dbReference>
<proteinExistence type="predicted"/>
<keyword evidence="4 8" id="KW-0812">Transmembrane</keyword>
<evidence type="ECO:0000256" key="5">
    <source>
        <dbReference type="ARBA" id="ARBA00022989"/>
    </source>
</evidence>
<feature type="transmembrane region" description="Helical" evidence="8">
    <location>
        <begin position="26"/>
        <end position="43"/>
    </location>
</feature>
<dbReference type="EMBL" id="JBBPBN010000059">
    <property type="protein sequence ID" value="KAK8988084.1"/>
    <property type="molecule type" value="Genomic_DNA"/>
</dbReference>
<dbReference type="Gene3D" id="3.90.550.10">
    <property type="entry name" value="Spore Coat Polysaccharide Biosynthesis Protein SpsA, Chain A"/>
    <property type="match status" value="2"/>
</dbReference>
<comment type="subcellular location">
    <subcellularLocation>
        <location evidence="1">Endomembrane system</location>
        <topology evidence="1">Multi-pass membrane protein</topology>
    </subcellularLocation>
</comment>
<comment type="caution">
    <text evidence="9">The sequence shown here is derived from an EMBL/GenBank/DDBJ whole genome shotgun (WGS) entry which is preliminary data.</text>
</comment>